<comment type="pathway">
    <text evidence="4 6">Cofactor biosynthesis; NAD(+) biosynthesis; quinolinate from L-kynurenine: step 2/3.</text>
</comment>
<evidence type="ECO:0000256" key="6">
    <source>
        <dbReference type="PIRNR" id="PIRNR038800"/>
    </source>
</evidence>
<dbReference type="GO" id="GO:0030170">
    <property type="term" value="F:pyridoxal phosphate binding"/>
    <property type="evidence" value="ECO:0007669"/>
    <property type="project" value="UniProtKB-UniRule"/>
</dbReference>
<feature type="binding site" evidence="4">
    <location>
        <position position="313"/>
    </location>
    <ligand>
        <name>pyridoxal 5'-phosphate</name>
        <dbReference type="ChEBI" id="CHEBI:597326"/>
    </ligand>
</feature>
<gene>
    <name evidence="4" type="primary">kynU</name>
    <name evidence="7" type="ORF">B4915_06875</name>
</gene>
<protein>
    <recommendedName>
        <fullName evidence="4 5">Kynureninase</fullName>
        <ecNumber evidence="4 5">3.7.1.3</ecNumber>
    </recommendedName>
    <alternativeName>
        <fullName evidence="4">L-kynurenine hydrolase</fullName>
    </alternativeName>
</protein>
<comment type="caution">
    <text evidence="7">The sequence shown here is derived from an EMBL/GenBank/DDBJ whole genome shotgun (WGS) entry which is preliminary data.</text>
</comment>
<dbReference type="OrthoDB" id="9812626at2"/>
<comment type="pathway">
    <text evidence="4 6">Amino-acid degradation; L-kynurenine degradation; L-alanine and anthranilate from L-kynurenine: step 1/1.</text>
</comment>
<feature type="modified residue" description="N6-(pyridoxal phosphate)lysine" evidence="4">
    <location>
        <position position="258"/>
    </location>
</feature>
<sequence>MTHPDVPGAAAGAARALAPEGAAAVFAPLPAAPSREQCLALDAADPLAASRELFALPAGVIYLDGNSLGAMPRNAPERAREVVEQEWGRDLIGSWNKHHWFELPTRLGAKIARLVGGERGACVVTDTTSVNIFKVLGAALELQRAVDPGRRVIVSERENFPTDLYVIEGMVEWLDRGYELRLIDEDAPLEDALGVDVAVVLLTQVNYRTGRLWDLAAATAQIHASGALAIWDLCHSAGAVPVGLDAAGADFAVGCSYKYLNGGPGSPAFVWVGEQHLGSARQPLTGWWGHARPFDMEPGYEPASDIRRFQVGTQPILSLATAECGIDIALGADGAALRRKSIALSSLFIELVETRLAAHPLTLVTPRDPARRGSHVSFRHPEGFAVMKALIAQGVIGDYREPEVLRFGFAPLYNGFAEVWDAVEALRRVLDEELWRAPEFGERGAVT</sequence>
<dbReference type="InterPro" id="IPR015424">
    <property type="entry name" value="PyrdxlP-dep_Trfase"/>
</dbReference>
<keyword evidence="2 4" id="KW-0378">Hydrolase</keyword>
<comment type="cofactor">
    <cofactor evidence="4 6">
        <name>pyridoxal 5'-phosphate</name>
        <dbReference type="ChEBI" id="CHEBI:597326"/>
    </cofactor>
</comment>
<comment type="subunit">
    <text evidence="4 6">Homodimer.</text>
</comment>
<comment type="function">
    <text evidence="4 6">Catalyzes the cleavage of L-kynurenine (L-Kyn) and L-3-hydroxykynurenine (L-3OHKyn) into anthranilic acid (AA) and 3-hydroxyanthranilic acid (3-OHAA), respectively.</text>
</comment>
<feature type="binding site" evidence="4">
    <location>
        <position position="257"/>
    </location>
    <ligand>
        <name>pyridoxal 5'-phosphate</name>
        <dbReference type="ChEBI" id="CHEBI:597326"/>
    </ligand>
</feature>
<dbReference type="InterPro" id="IPR015421">
    <property type="entry name" value="PyrdxlP-dep_Trfase_major"/>
</dbReference>
<evidence type="ECO:0000313" key="8">
    <source>
        <dbReference type="Proteomes" id="UP000238650"/>
    </source>
</evidence>
<dbReference type="PANTHER" id="PTHR14084">
    <property type="entry name" value="KYNURENINASE"/>
    <property type="match status" value="1"/>
</dbReference>
<dbReference type="GO" id="GO:0009435">
    <property type="term" value="P:NAD+ biosynthetic process"/>
    <property type="evidence" value="ECO:0007669"/>
    <property type="project" value="UniProtKB-UniRule"/>
</dbReference>
<comment type="similarity">
    <text evidence="4 6">Belongs to the kynureninase family.</text>
</comment>
<feature type="binding site" evidence="4">
    <location>
        <position position="129"/>
    </location>
    <ligand>
        <name>pyridoxal 5'-phosphate</name>
        <dbReference type="ChEBI" id="CHEBI:597326"/>
    </ligand>
</feature>
<comment type="catalytic activity">
    <reaction evidence="4 6">
        <text>L-kynurenine + H2O = anthranilate + L-alanine + H(+)</text>
        <dbReference type="Rhea" id="RHEA:16813"/>
        <dbReference type="ChEBI" id="CHEBI:15377"/>
        <dbReference type="ChEBI" id="CHEBI:15378"/>
        <dbReference type="ChEBI" id="CHEBI:16567"/>
        <dbReference type="ChEBI" id="CHEBI:57959"/>
        <dbReference type="ChEBI" id="CHEBI:57972"/>
        <dbReference type="EC" id="3.7.1.3"/>
    </reaction>
</comment>
<evidence type="ECO:0000313" key="7">
    <source>
        <dbReference type="EMBL" id="PRI10628.1"/>
    </source>
</evidence>
<dbReference type="Pfam" id="PF22580">
    <property type="entry name" value="KYNU_C"/>
    <property type="match status" value="1"/>
</dbReference>
<feature type="binding site" evidence="4">
    <location>
        <position position="128"/>
    </location>
    <ligand>
        <name>pyridoxal 5'-phosphate</name>
        <dbReference type="ChEBI" id="CHEBI:597326"/>
    </ligand>
</feature>
<dbReference type="EMBL" id="MWZD01000017">
    <property type="protein sequence ID" value="PRI10628.1"/>
    <property type="molecule type" value="Genomic_DNA"/>
</dbReference>
<dbReference type="NCBIfam" id="TIGR01814">
    <property type="entry name" value="kynureninase"/>
    <property type="match status" value="1"/>
</dbReference>
<dbReference type="EC" id="3.7.1.3" evidence="4 5"/>
<feature type="binding site" evidence="4">
    <location>
        <begin position="160"/>
        <end position="163"/>
    </location>
    <ligand>
        <name>pyridoxal 5'-phosphate</name>
        <dbReference type="ChEBI" id="CHEBI:597326"/>
    </ligand>
</feature>
<keyword evidence="3 4" id="KW-0663">Pyridoxal phosphate</keyword>
<proteinExistence type="inferred from homology"/>
<keyword evidence="8" id="KW-1185">Reference proteome</keyword>
<dbReference type="UniPathway" id="UPA00253">
    <property type="reaction ID" value="UER00329"/>
</dbReference>
<evidence type="ECO:0000256" key="1">
    <source>
        <dbReference type="ARBA" id="ARBA00022642"/>
    </source>
</evidence>
<feature type="binding site" evidence="4">
    <location>
        <position position="203"/>
    </location>
    <ligand>
        <name>pyridoxal 5'-phosphate</name>
        <dbReference type="ChEBI" id="CHEBI:597326"/>
    </ligand>
</feature>
<evidence type="ECO:0000256" key="5">
    <source>
        <dbReference type="NCBIfam" id="TIGR01814"/>
    </source>
</evidence>
<organism evidence="7 8">
    <name type="scientific">Leucobacter massiliensis</name>
    <dbReference type="NCBI Taxonomy" id="1686285"/>
    <lineage>
        <taxon>Bacteria</taxon>
        <taxon>Bacillati</taxon>
        <taxon>Actinomycetota</taxon>
        <taxon>Actinomycetes</taxon>
        <taxon>Micrococcales</taxon>
        <taxon>Microbacteriaceae</taxon>
        <taxon>Leucobacter</taxon>
    </lineage>
</organism>
<dbReference type="GO" id="GO:0043420">
    <property type="term" value="P:anthranilate metabolic process"/>
    <property type="evidence" value="ECO:0007669"/>
    <property type="project" value="TreeGrafter"/>
</dbReference>
<dbReference type="HAMAP" id="MF_01970">
    <property type="entry name" value="Kynureninase"/>
    <property type="match status" value="1"/>
</dbReference>
<dbReference type="GO" id="GO:0030429">
    <property type="term" value="F:kynureninase activity"/>
    <property type="evidence" value="ECO:0007669"/>
    <property type="project" value="UniProtKB-UniRule"/>
</dbReference>
<reference evidence="7 8" key="1">
    <citation type="journal article" date="2017" name="New Microbes New Infect">
        <title>Genome sequence of 'Leucobacter massiliensis' sp. nov. isolated from human pharynx after travel to the 2014 Hajj.</title>
        <authorList>
            <person name="Leangapichart T."/>
            <person name="Gautret P."/>
            <person name="Nguyen T.T."/>
            <person name="Armstrong N."/>
            <person name="Rolain J.M."/>
        </authorList>
    </citation>
    <scope>NUCLEOTIDE SEQUENCE [LARGE SCALE GENOMIC DNA]</scope>
    <source>
        <strain evidence="7 8">122RC15</strain>
    </source>
</reference>
<dbReference type="InterPro" id="IPR015422">
    <property type="entry name" value="PyrdxlP-dep_Trfase_small"/>
</dbReference>
<evidence type="ECO:0000256" key="4">
    <source>
        <dbReference type="HAMAP-Rule" id="MF_01970"/>
    </source>
</evidence>
<accession>A0A2S9QM30</accession>
<dbReference type="GO" id="GO:0097053">
    <property type="term" value="P:L-kynurenine catabolic process"/>
    <property type="evidence" value="ECO:0007669"/>
    <property type="project" value="UniProtKB-UniRule"/>
</dbReference>
<name>A0A2S9QM30_9MICO</name>
<dbReference type="RefSeq" id="WP_105805094.1">
    <property type="nucleotide sequence ID" value="NZ_MWZD01000017.1"/>
</dbReference>
<keyword evidence="1 4" id="KW-0662">Pyridine nucleotide biosynthesis</keyword>
<dbReference type="SUPFAM" id="SSF53383">
    <property type="entry name" value="PLP-dependent transferases"/>
    <property type="match status" value="1"/>
</dbReference>
<dbReference type="GO" id="GO:0019805">
    <property type="term" value="P:quinolinate biosynthetic process"/>
    <property type="evidence" value="ECO:0007669"/>
    <property type="project" value="UniProtKB-UniRule"/>
</dbReference>
<evidence type="ECO:0000256" key="2">
    <source>
        <dbReference type="ARBA" id="ARBA00022801"/>
    </source>
</evidence>
<dbReference type="InterPro" id="IPR010111">
    <property type="entry name" value="Kynureninase"/>
</dbReference>
<dbReference type="Gene3D" id="3.90.1150.10">
    <property type="entry name" value="Aspartate Aminotransferase, domain 1"/>
    <property type="match status" value="1"/>
</dbReference>
<dbReference type="Gene3D" id="3.40.640.10">
    <property type="entry name" value="Type I PLP-dependent aspartate aminotransferase-like (Major domain)"/>
    <property type="match status" value="1"/>
</dbReference>
<dbReference type="GO" id="GO:0005737">
    <property type="term" value="C:cytoplasm"/>
    <property type="evidence" value="ECO:0007669"/>
    <property type="project" value="UniProtKB-UniRule"/>
</dbReference>
<evidence type="ECO:0000256" key="3">
    <source>
        <dbReference type="ARBA" id="ARBA00022898"/>
    </source>
</evidence>
<dbReference type="AlphaFoldDB" id="A0A2S9QM30"/>
<dbReference type="PANTHER" id="PTHR14084:SF0">
    <property type="entry name" value="KYNURENINASE"/>
    <property type="match status" value="1"/>
</dbReference>
<dbReference type="UniPathway" id="UPA00334">
    <property type="reaction ID" value="UER00455"/>
</dbReference>
<feature type="binding site" evidence="4">
    <location>
        <position position="287"/>
    </location>
    <ligand>
        <name>pyridoxal 5'-phosphate</name>
        <dbReference type="ChEBI" id="CHEBI:597326"/>
    </ligand>
</feature>
<dbReference type="GO" id="GO:0019441">
    <property type="term" value="P:L-tryptophan catabolic process to kynurenine"/>
    <property type="evidence" value="ECO:0007669"/>
    <property type="project" value="TreeGrafter"/>
</dbReference>
<feature type="binding site" evidence="4">
    <location>
        <position position="232"/>
    </location>
    <ligand>
        <name>pyridoxal 5'-phosphate</name>
        <dbReference type="ChEBI" id="CHEBI:597326"/>
    </ligand>
</feature>
<feature type="binding site" evidence="4">
    <location>
        <position position="235"/>
    </location>
    <ligand>
        <name>pyridoxal 5'-phosphate</name>
        <dbReference type="ChEBI" id="CHEBI:597326"/>
    </ligand>
</feature>
<dbReference type="PIRSF" id="PIRSF038800">
    <property type="entry name" value="KYNU"/>
    <property type="match status" value="1"/>
</dbReference>
<comment type="catalytic activity">
    <reaction evidence="6">
        <text>3-hydroxy-L-kynurenine + H2O = 3-hydroxyanthranilate + L-alanine + H(+)</text>
        <dbReference type="Rhea" id="RHEA:25143"/>
        <dbReference type="ChEBI" id="CHEBI:15377"/>
        <dbReference type="ChEBI" id="CHEBI:15378"/>
        <dbReference type="ChEBI" id="CHEBI:36559"/>
        <dbReference type="ChEBI" id="CHEBI:57972"/>
        <dbReference type="ChEBI" id="CHEBI:58125"/>
        <dbReference type="EC" id="3.7.1.3"/>
    </reaction>
</comment>
<dbReference type="Proteomes" id="UP000238650">
    <property type="component" value="Unassembled WGS sequence"/>
</dbReference>